<accession>A0A222FP49</accession>
<dbReference type="Proteomes" id="UP000202440">
    <property type="component" value="Chromosome"/>
</dbReference>
<protein>
    <submittedName>
        <fullName evidence="1">Uncharacterized protein</fullName>
    </submittedName>
</protein>
<proteinExistence type="predicted"/>
<evidence type="ECO:0000313" key="1">
    <source>
        <dbReference type="EMBL" id="ASP40788.1"/>
    </source>
</evidence>
<dbReference type="OrthoDB" id="8706764at2"/>
<name>A0A222FP49_9GAMM</name>
<dbReference type="EMBL" id="CP022530">
    <property type="protein sequence ID" value="ASP40788.1"/>
    <property type="molecule type" value="Genomic_DNA"/>
</dbReference>
<reference evidence="1 2" key="1">
    <citation type="submission" date="2017-07" db="EMBL/GenBank/DDBJ databases">
        <title>Annotated genome sequence of Bacterioplanes sanyensis isolated from Red Sea.</title>
        <authorList>
            <person name="Rehman Z.U."/>
        </authorList>
    </citation>
    <scope>NUCLEOTIDE SEQUENCE [LARGE SCALE GENOMIC DNA]</scope>
    <source>
        <strain evidence="1 2">NV9</strain>
    </source>
</reference>
<dbReference type="AlphaFoldDB" id="A0A222FP49"/>
<gene>
    <name evidence="1" type="ORF">CHH28_01440</name>
</gene>
<organism evidence="1 2">
    <name type="scientific">Bacterioplanes sanyensis</name>
    <dbReference type="NCBI Taxonomy" id="1249553"/>
    <lineage>
        <taxon>Bacteria</taxon>
        <taxon>Pseudomonadati</taxon>
        <taxon>Pseudomonadota</taxon>
        <taxon>Gammaproteobacteria</taxon>
        <taxon>Oceanospirillales</taxon>
        <taxon>Oceanospirillaceae</taxon>
        <taxon>Bacterioplanes</taxon>
    </lineage>
</organism>
<sequence>MPQQRTFEHAALSGIVFRNDWVVIANGRMKISAGYAWDGCSPKYQLLGLWSIGTPDGVLREGEAWMYEPSLVHDVLCQFRIDLPVTKAQSLQIFDDMMAQRRWPLRRVYRWAVDKFGPQDWASEDRQQAA</sequence>
<evidence type="ECO:0000313" key="2">
    <source>
        <dbReference type="Proteomes" id="UP000202440"/>
    </source>
</evidence>
<keyword evidence="2" id="KW-1185">Reference proteome</keyword>
<dbReference type="KEGG" id="bsan:CHH28_01440"/>